<evidence type="ECO:0000256" key="1">
    <source>
        <dbReference type="ARBA" id="ARBA00004651"/>
    </source>
</evidence>
<feature type="transmembrane region" description="Helical" evidence="6">
    <location>
        <begin position="224"/>
        <end position="241"/>
    </location>
</feature>
<dbReference type="InterPro" id="IPR004477">
    <property type="entry name" value="ComEC_N"/>
</dbReference>
<evidence type="ECO:0000313" key="8">
    <source>
        <dbReference type="EMBL" id="MBU3842224.1"/>
    </source>
</evidence>
<reference evidence="8" key="1">
    <citation type="journal article" date="2021" name="PeerJ">
        <title>Extensive microbial diversity within the chicken gut microbiome revealed by metagenomics and culture.</title>
        <authorList>
            <person name="Gilroy R."/>
            <person name="Ravi A."/>
            <person name="Getino M."/>
            <person name="Pursley I."/>
            <person name="Horton D.L."/>
            <person name="Alikhan N.F."/>
            <person name="Baker D."/>
            <person name="Gharbi K."/>
            <person name="Hall N."/>
            <person name="Watson M."/>
            <person name="Adriaenssens E.M."/>
            <person name="Foster-Nyarko E."/>
            <person name="Jarju S."/>
            <person name="Secka A."/>
            <person name="Antonio M."/>
            <person name="Oren A."/>
            <person name="Chaudhuri R.R."/>
            <person name="La Ragione R."/>
            <person name="Hildebrand F."/>
            <person name="Pallen M.J."/>
        </authorList>
    </citation>
    <scope>NUCLEOTIDE SEQUENCE</scope>
    <source>
        <strain evidence="8">A6-441</strain>
    </source>
</reference>
<dbReference type="EMBL" id="JAHLFN010000038">
    <property type="protein sequence ID" value="MBU3842224.1"/>
    <property type="molecule type" value="Genomic_DNA"/>
</dbReference>
<feature type="transmembrane region" description="Helical" evidence="6">
    <location>
        <begin position="288"/>
        <end position="307"/>
    </location>
</feature>
<dbReference type="PANTHER" id="PTHR30619:SF1">
    <property type="entry name" value="RECOMBINATION PROTEIN 2"/>
    <property type="match status" value="1"/>
</dbReference>
<evidence type="ECO:0000256" key="6">
    <source>
        <dbReference type="SAM" id="Phobius"/>
    </source>
</evidence>
<protein>
    <submittedName>
        <fullName evidence="8">ComEC/Rec2 family competence protein</fullName>
    </submittedName>
</protein>
<dbReference type="Pfam" id="PF03772">
    <property type="entry name" value="Competence"/>
    <property type="match status" value="1"/>
</dbReference>
<dbReference type="GO" id="GO:0005886">
    <property type="term" value="C:plasma membrane"/>
    <property type="evidence" value="ECO:0007669"/>
    <property type="project" value="UniProtKB-SubCell"/>
</dbReference>
<sequence length="449" mass="52046">METIYLIALEILIILEILKFFSLEFGIFFSLIFIVGIFIFKKNKSIFLLILPLLFLFRAFFTFNSSVNIGDNKIFNVSLYEGKGKIEKIDNRYPLNNSYLYISNKSNGNYEIIGRIENIENRYGNDYLTIKSERISPIPQNKVKEYFQKKTDSLLKNSNYDLKRVYEAVILGKGYKLTQEMREKFNYIGISHLMALSGFHIGLVISIISFLLPTKLPIKKRERNIFLLVTLTLYYLGIEHSPSLDRAYIMGVVYLLGKIFDENTELIKTLAVSFVLSLIINPASINSISFQLSYGAVFAIAEIFPYFKTKLYKGKSKLIDSLILTLSIQFFLTPLLIYQFGVIQLLSFITNMVVVPVGSLFISIGFISLLLENFSLGFLLTPILNFVFKLFFMLVDFFYTIPFMSIKYKNESSLIILFYIITILGIFTLKFRKDYKKDEKIYKRTKISQ</sequence>
<evidence type="ECO:0000256" key="3">
    <source>
        <dbReference type="ARBA" id="ARBA00022692"/>
    </source>
</evidence>
<organism evidence="8 9">
    <name type="scientific">Candidatus Fusobacterium pullicola</name>
    <dbReference type="NCBI Taxonomy" id="2838601"/>
    <lineage>
        <taxon>Bacteria</taxon>
        <taxon>Fusobacteriati</taxon>
        <taxon>Fusobacteriota</taxon>
        <taxon>Fusobacteriia</taxon>
        <taxon>Fusobacteriales</taxon>
        <taxon>Fusobacteriaceae</taxon>
        <taxon>Fusobacterium</taxon>
    </lineage>
</organism>
<keyword evidence="3 6" id="KW-0812">Transmembrane</keyword>
<keyword evidence="5 6" id="KW-0472">Membrane</keyword>
<evidence type="ECO:0000313" key="9">
    <source>
        <dbReference type="Proteomes" id="UP000724657"/>
    </source>
</evidence>
<dbReference type="InterPro" id="IPR052159">
    <property type="entry name" value="Competence_DNA_uptake"/>
</dbReference>
<keyword evidence="4 6" id="KW-1133">Transmembrane helix</keyword>
<evidence type="ECO:0000259" key="7">
    <source>
        <dbReference type="Pfam" id="PF03772"/>
    </source>
</evidence>
<gene>
    <name evidence="8" type="ORF">IAA47_04470</name>
</gene>
<comment type="caution">
    <text evidence="8">The sequence shown here is derived from an EMBL/GenBank/DDBJ whole genome shotgun (WGS) entry which is preliminary data.</text>
</comment>
<feature type="transmembrane region" description="Helical" evidence="6">
    <location>
        <begin position="46"/>
        <end position="63"/>
    </location>
</feature>
<feature type="transmembrane region" description="Helical" evidence="6">
    <location>
        <begin position="413"/>
        <end position="431"/>
    </location>
</feature>
<feature type="transmembrane region" description="Helical" evidence="6">
    <location>
        <begin position="20"/>
        <end position="39"/>
    </location>
</feature>
<feature type="transmembrane region" description="Helical" evidence="6">
    <location>
        <begin position="378"/>
        <end position="401"/>
    </location>
</feature>
<evidence type="ECO:0000256" key="4">
    <source>
        <dbReference type="ARBA" id="ARBA00022989"/>
    </source>
</evidence>
<dbReference type="AlphaFoldDB" id="A0A9E2KZF0"/>
<dbReference type="NCBIfam" id="TIGR00360">
    <property type="entry name" value="ComEC_N-term"/>
    <property type="match status" value="1"/>
</dbReference>
<feature type="transmembrane region" description="Helical" evidence="6">
    <location>
        <begin position="319"/>
        <end position="340"/>
    </location>
</feature>
<feature type="domain" description="ComEC/Rec2-related protein" evidence="7">
    <location>
        <begin position="170"/>
        <end position="430"/>
    </location>
</feature>
<evidence type="ECO:0000256" key="2">
    <source>
        <dbReference type="ARBA" id="ARBA00022475"/>
    </source>
</evidence>
<keyword evidence="2" id="KW-1003">Cell membrane</keyword>
<comment type="subcellular location">
    <subcellularLocation>
        <location evidence="1">Cell membrane</location>
        <topology evidence="1">Multi-pass membrane protein</topology>
    </subcellularLocation>
</comment>
<dbReference type="Proteomes" id="UP000724657">
    <property type="component" value="Unassembled WGS sequence"/>
</dbReference>
<feature type="transmembrane region" description="Helical" evidence="6">
    <location>
        <begin position="346"/>
        <end position="371"/>
    </location>
</feature>
<accession>A0A9E2KZF0</accession>
<feature type="transmembrane region" description="Helical" evidence="6">
    <location>
        <begin position="187"/>
        <end position="212"/>
    </location>
</feature>
<dbReference type="PANTHER" id="PTHR30619">
    <property type="entry name" value="DNA INTERNALIZATION/COMPETENCE PROTEIN COMEC/REC2"/>
    <property type="match status" value="1"/>
</dbReference>
<name>A0A9E2KZF0_9FUSO</name>
<reference evidence="8" key="2">
    <citation type="submission" date="2021-04" db="EMBL/GenBank/DDBJ databases">
        <authorList>
            <person name="Gilroy R."/>
        </authorList>
    </citation>
    <scope>NUCLEOTIDE SEQUENCE</scope>
    <source>
        <strain evidence="8">A6-441</strain>
    </source>
</reference>
<proteinExistence type="predicted"/>
<evidence type="ECO:0000256" key="5">
    <source>
        <dbReference type="ARBA" id="ARBA00023136"/>
    </source>
</evidence>